<comment type="caution">
    <text evidence="1">The sequence shown here is derived from an EMBL/GenBank/DDBJ whole genome shotgun (WGS) entry which is preliminary data.</text>
</comment>
<organism evidence="1 2">
    <name type="scientific">Pseudomonas inefficax</name>
    <dbReference type="NCBI Taxonomy" id="2078786"/>
    <lineage>
        <taxon>Bacteria</taxon>
        <taxon>Pseudomonadati</taxon>
        <taxon>Pseudomonadota</taxon>
        <taxon>Gammaproteobacteria</taxon>
        <taxon>Pseudomonadales</taxon>
        <taxon>Pseudomonadaceae</taxon>
        <taxon>Pseudomonas</taxon>
    </lineage>
</organism>
<reference evidence="1 2" key="1">
    <citation type="submission" date="2018-02" db="EMBL/GenBank/DDBJ databases">
        <authorList>
            <person name="Dubost A."/>
        </authorList>
    </citation>
    <scope>NUCLEOTIDE SEQUENCE [LARGE SCALE GENOMIC DNA]</scope>
    <source>
        <strain evidence="2">JV551A3</strain>
    </source>
</reference>
<evidence type="ECO:0000313" key="1">
    <source>
        <dbReference type="EMBL" id="SPO63327.1"/>
    </source>
</evidence>
<dbReference type="EMBL" id="OPYN01000207">
    <property type="protein sequence ID" value="SPO63327.1"/>
    <property type="molecule type" value="Genomic_DNA"/>
</dbReference>
<gene>
    <name evidence="1" type="ORF">JV551A3_V1_2070091</name>
</gene>
<protein>
    <submittedName>
        <fullName evidence="1">Uncharacterized protein</fullName>
    </submittedName>
</protein>
<dbReference type="Proteomes" id="UP000294335">
    <property type="component" value="Unassembled WGS sequence"/>
</dbReference>
<sequence length="27" mass="2964">MAPSDERLDTNEWPAVLIGAVEHQATI</sequence>
<dbReference type="AlphaFoldDB" id="A0AAQ1PF21"/>
<proteinExistence type="predicted"/>
<accession>A0AAQ1PF21</accession>
<evidence type="ECO:0000313" key="2">
    <source>
        <dbReference type="Proteomes" id="UP000294335"/>
    </source>
</evidence>
<keyword evidence="2" id="KW-1185">Reference proteome</keyword>
<name>A0AAQ1PF21_9PSED</name>